<dbReference type="InterPro" id="IPR036388">
    <property type="entry name" value="WH-like_DNA-bd_sf"/>
</dbReference>
<evidence type="ECO:0000256" key="2">
    <source>
        <dbReference type="ARBA" id="ARBA00009695"/>
    </source>
</evidence>
<dbReference type="PANTHER" id="PTHR33602:SF1">
    <property type="entry name" value="REGULATORY PROTEIN RECX FAMILY PROTEIN"/>
    <property type="match status" value="1"/>
</dbReference>
<reference evidence="9" key="1">
    <citation type="submission" date="2018-07" db="EMBL/GenBank/DDBJ databases">
        <authorList>
            <person name="Kim H."/>
        </authorList>
    </citation>
    <scope>NUCLEOTIDE SEQUENCE [LARGE SCALE GENOMIC DNA]</scope>
    <source>
        <strain evidence="9">F02</strain>
    </source>
</reference>
<dbReference type="HAMAP" id="MF_01114">
    <property type="entry name" value="RecX"/>
    <property type="match status" value="1"/>
</dbReference>
<dbReference type="InterPro" id="IPR003783">
    <property type="entry name" value="Regulatory_RecX"/>
</dbReference>
<dbReference type="RefSeq" id="WP_114563392.1">
    <property type="nucleotide sequence ID" value="NZ_CP031124.1"/>
</dbReference>
<evidence type="ECO:0000259" key="7">
    <source>
        <dbReference type="Pfam" id="PF21981"/>
    </source>
</evidence>
<dbReference type="InterPro" id="IPR053925">
    <property type="entry name" value="RecX_HTH_3rd"/>
</dbReference>
<dbReference type="GO" id="GO:0006282">
    <property type="term" value="P:regulation of DNA repair"/>
    <property type="evidence" value="ECO:0007669"/>
    <property type="project" value="UniProtKB-UniRule"/>
</dbReference>
<comment type="similarity">
    <text evidence="2 5">Belongs to the RecX family.</text>
</comment>
<feature type="domain" description="RecX second three-helical" evidence="6">
    <location>
        <begin position="112"/>
        <end position="151"/>
    </location>
</feature>
<keyword evidence="4 5" id="KW-0963">Cytoplasm</keyword>
<dbReference type="PANTHER" id="PTHR33602">
    <property type="entry name" value="REGULATORY PROTEIN RECX FAMILY PROTEIN"/>
    <property type="match status" value="1"/>
</dbReference>
<dbReference type="GO" id="GO:0005737">
    <property type="term" value="C:cytoplasm"/>
    <property type="evidence" value="ECO:0007669"/>
    <property type="project" value="UniProtKB-SubCell"/>
</dbReference>
<protein>
    <recommendedName>
        <fullName evidence="3 5">Regulatory protein RecX</fullName>
    </recommendedName>
</protein>
<feature type="domain" description="RecX third three-helical" evidence="7">
    <location>
        <begin position="158"/>
        <end position="201"/>
    </location>
</feature>
<dbReference type="OrthoDB" id="5295441at2"/>
<name>A0A345DD63_9BURK</name>
<evidence type="ECO:0000313" key="9">
    <source>
        <dbReference type="Proteomes" id="UP000252182"/>
    </source>
</evidence>
<dbReference type="Pfam" id="PF21981">
    <property type="entry name" value="RecX_HTH3"/>
    <property type="match status" value="1"/>
</dbReference>
<dbReference type="NCBIfam" id="NF001055">
    <property type="entry name" value="PRK00117.2-5"/>
    <property type="match status" value="1"/>
</dbReference>
<evidence type="ECO:0000256" key="5">
    <source>
        <dbReference type="HAMAP-Rule" id="MF_01114"/>
    </source>
</evidence>
<evidence type="ECO:0000256" key="4">
    <source>
        <dbReference type="ARBA" id="ARBA00022490"/>
    </source>
</evidence>
<gene>
    <name evidence="5 8" type="primary">recX</name>
    <name evidence="8" type="ORF">DTO96_102047</name>
</gene>
<proteinExistence type="inferred from homology"/>
<evidence type="ECO:0000313" key="8">
    <source>
        <dbReference type="EMBL" id="AXF86301.1"/>
    </source>
</evidence>
<dbReference type="Proteomes" id="UP000252182">
    <property type="component" value="Chromosome"/>
</dbReference>
<dbReference type="EMBL" id="CP031124">
    <property type="protein sequence ID" value="AXF86301.1"/>
    <property type="molecule type" value="Genomic_DNA"/>
</dbReference>
<evidence type="ECO:0000256" key="3">
    <source>
        <dbReference type="ARBA" id="ARBA00018111"/>
    </source>
</evidence>
<organism evidence="8 9">
    <name type="scientific">Ephemeroptericola cinctiostellae</name>
    <dbReference type="NCBI Taxonomy" id="2268024"/>
    <lineage>
        <taxon>Bacteria</taxon>
        <taxon>Pseudomonadati</taxon>
        <taxon>Pseudomonadota</taxon>
        <taxon>Betaproteobacteria</taxon>
        <taxon>Burkholderiales</taxon>
        <taxon>Burkholderiaceae</taxon>
        <taxon>Ephemeroptericola</taxon>
    </lineage>
</organism>
<dbReference type="Pfam" id="PF02631">
    <property type="entry name" value="RecX_HTH2"/>
    <property type="match status" value="1"/>
</dbReference>
<dbReference type="Gene3D" id="1.10.10.10">
    <property type="entry name" value="Winged helix-like DNA-binding domain superfamily/Winged helix DNA-binding domain"/>
    <property type="match status" value="3"/>
</dbReference>
<evidence type="ECO:0000256" key="1">
    <source>
        <dbReference type="ARBA" id="ARBA00004496"/>
    </source>
</evidence>
<evidence type="ECO:0000259" key="6">
    <source>
        <dbReference type="Pfam" id="PF02631"/>
    </source>
</evidence>
<dbReference type="InterPro" id="IPR053924">
    <property type="entry name" value="RecX_HTH_2nd"/>
</dbReference>
<comment type="function">
    <text evidence="5">Modulates RecA activity.</text>
</comment>
<accession>A0A345DD63</accession>
<keyword evidence="9" id="KW-1185">Reference proteome</keyword>
<comment type="subcellular location">
    <subcellularLocation>
        <location evidence="1 5">Cytoplasm</location>
    </subcellularLocation>
</comment>
<dbReference type="AlphaFoldDB" id="A0A345DD63"/>
<sequence length="212" mass="24325">MVPRITHDDDDDAFEQFEPFEGFKKVHSAHITDTQDAEQAHQASDITLLSAKDWRQKVRTRAITYLSRREYSRVELRKKVLLSLRHFDCEDDLGSSIADEVLDDLAQHNWQSDVRVAASVAKVKGERYGNARVKHELKQQGLDSELITEALEQLASTELKRAHDVWLKKFGQSPADLKEKAKQIRFMASRGFGFDVINKVIKNADDLFDDMP</sequence>
<dbReference type="KEGG" id="hyf:DTO96_102047"/>